<dbReference type="Proteomes" id="UP000198510">
    <property type="component" value="Unassembled WGS sequence"/>
</dbReference>
<evidence type="ECO:0000256" key="7">
    <source>
        <dbReference type="ARBA" id="ARBA00023170"/>
    </source>
</evidence>
<keyword evidence="2" id="KW-0813">Transport</keyword>
<dbReference type="InterPro" id="IPR015683">
    <property type="entry name" value="Ionotropic_Glu_rcpt"/>
</dbReference>
<dbReference type="OrthoDB" id="9799090at2"/>
<dbReference type="RefSeq" id="WP_089685323.1">
    <property type="nucleotide sequence ID" value="NZ_FNFO01000008.1"/>
</dbReference>
<dbReference type="PANTHER" id="PTHR18966">
    <property type="entry name" value="IONOTROPIC GLUTAMATE RECEPTOR"/>
    <property type="match status" value="1"/>
</dbReference>
<dbReference type="GO" id="GO:0016020">
    <property type="term" value="C:membrane"/>
    <property type="evidence" value="ECO:0007669"/>
    <property type="project" value="UniProtKB-SubCell"/>
</dbReference>
<organism evidence="14 15">
    <name type="scientific">Catalinimonas alkaloidigena</name>
    <dbReference type="NCBI Taxonomy" id="1075417"/>
    <lineage>
        <taxon>Bacteria</taxon>
        <taxon>Pseudomonadati</taxon>
        <taxon>Bacteroidota</taxon>
        <taxon>Cytophagia</taxon>
        <taxon>Cytophagales</taxon>
        <taxon>Catalimonadaceae</taxon>
        <taxon>Catalinimonas</taxon>
    </lineage>
</organism>
<dbReference type="SUPFAM" id="SSF53850">
    <property type="entry name" value="Periplasmic binding protein-like II"/>
    <property type="match status" value="1"/>
</dbReference>
<keyword evidence="7" id="KW-0675">Receptor</keyword>
<reference evidence="14 15" key="1">
    <citation type="submission" date="2016-10" db="EMBL/GenBank/DDBJ databases">
        <authorList>
            <person name="de Groot N.N."/>
        </authorList>
    </citation>
    <scope>NUCLEOTIDE SEQUENCE [LARGE SCALE GENOMIC DNA]</scope>
    <source>
        <strain evidence="14 15">DSM 25186</strain>
    </source>
</reference>
<protein>
    <submittedName>
        <fullName evidence="14">Ligand-gated ion channel</fullName>
    </submittedName>
</protein>
<feature type="transmembrane region" description="Helical" evidence="10">
    <location>
        <begin position="207"/>
        <end position="233"/>
    </location>
</feature>
<evidence type="ECO:0000256" key="6">
    <source>
        <dbReference type="ARBA" id="ARBA00023136"/>
    </source>
</evidence>
<feature type="signal peptide" evidence="11">
    <location>
        <begin position="1"/>
        <end position="19"/>
    </location>
</feature>
<evidence type="ECO:0000256" key="2">
    <source>
        <dbReference type="ARBA" id="ARBA00022448"/>
    </source>
</evidence>
<gene>
    <name evidence="14" type="ORF">SAMN05421823_108280</name>
</gene>
<dbReference type="InterPro" id="IPR001638">
    <property type="entry name" value="Solute-binding_3/MltF_N"/>
</dbReference>
<keyword evidence="11" id="KW-0732">Signal</keyword>
<proteinExistence type="predicted"/>
<evidence type="ECO:0000256" key="11">
    <source>
        <dbReference type="SAM" id="SignalP"/>
    </source>
</evidence>
<evidence type="ECO:0000313" key="14">
    <source>
        <dbReference type="EMBL" id="SDL85298.1"/>
    </source>
</evidence>
<keyword evidence="5" id="KW-0406">Ion transport</keyword>
<evidence type="ECO:0000313" key="15">
    <source>
        <dbReference type="Proteomes" id="UP000198510"/>
    </source>
</evidence>
<evidence type="ECO:0000256" key="10">
    <source>
        <dbReference type="SAM" id="Phobius"/>
    </source>
</evidence>
<comment type="subcellular location">
    <subcellularLocation>
        <location evidence="1">Membrane</location>
        <topology evidence="1">Multi-pass membrane protein</topology>
    </subcellularLocation>
</comment>
<dbReference type="EMBL" id="FNFO01000008">
    <property type="protein sequence ID" value="SDL85298.1"/>
    <property type="molecule type" value="Genomic_DNA"/>
</dbReference>
<evidence type="ECO:0000256" key="9">
    <source>
        <dbReference type="ARBA" id="ARBA00023303"/>
    </source>
</evidence>
<feature type="domain" description="Solute-binding protein family 3/N-terminal" evidence="12">
    <location>
        <begin position="33"/>
        <end position="360"/>
    </location>
</feature>
<evidence type="ECO:0000256" key="5">
    <source>
        <dbReference type="ARBA" id="ARBA00023065"/>
    </source>
</evidence>
<dbReference type="Gene3D" id="3.40.190.10">
    <property type="entry name" value="Periplasmic binding protein-like II"/>
    <property type="match status" value="2"/>
</dbReference>
<feature type="transmembrane region" description="Helical" evidence="10">
    <location>
        <begin position="175"/>
        <end position="195"/>
    </location>
</feature>
<dbReference type="SUPFAM" id="SSF81324">
    <property type="entry name" value="Voltage-gated potassium channels"/>
    <property type="match status" value="1"/>
</dbReference>
<accession>A0A1G9NFG3</accession>
<dbReference type="SMART" id="SM00062">
    <property type="entry name" value="PBPb"/>
    <property type="match status" value="1"/>
</dbReference>
<evidence type="ECO:0000256" key="4">
    <source>
        <dbReference type="ARBA" id="ARBA00022989"/>
    </source>
</evidence>
<sequence>MVRLILLLFCGLLAHPLLAQQFVDSTFQLPTRTLVVATKPVAPFVIHHPNGTWSGISVALWEDIARELNLRYEWQEMDLAQMTDALADSSIDVAVAALSITEDREARFDFTHPYYTTGLAIATRTTQKSGWGVMKRLFSPQFWQVVGVLILLLLLVGALVWLFERRRNADQFERGWRGIGSGFWWSAVTMTTVGYGDKAPSTWGGRIVALVWMFVALIVISSFTAALTSALTLQELEGSIKGRADLPDVRVGAVANSTGAAYLERERIGFQQLPTPAAGLQALHEDRLDAFVYDDAVLRYEVTQRGDDVLQVLPERFGLQYYGIGLPSGSPLREPVNRVLLDKVSESAWRDVLFRYLGSEE</sequence>
<evidence type="ECO:0000256" key="8">
    <source>
        <dbReference type="ARBA" id="ARBA00023180"/>
    </source>
</evidence>
<dbReference type="InterPro" id="IPR001320">
    <property type="entry name" value="Iontro_rcpt_C"/>
</dbReference>
<feature type="domain" description="Ionotropic glutamate receptor C-terminal" evidence="13">
    <location>
        <begin position="33"/>
        <end position="351"/>
    </location>
</feature>
<keyword evidence="6 10" id="KW-0472">Membrane</keyword>
<name>A0A1G9NFG3_9BACT</name>
<dbReference type="Pfam" id="PF00497">
    <property type="entry name" value="SBP_bac_3"/>
    <property type="match status" value="1"/>
</dbReference>
<dbReference type="Pfam" id="PF00060">
    <property type="entry name" value="Lig_chan"/>
    <property type="match status" value="1"/>
</dbReference>
<dbReference type="GO" id="GO:0015276">
    <property type="term" value="F:ligand-gated monoatomic ion channel activity"/>
    <property type="evidence" value="ECO:0007669"/>
    <property type="project" value="InterPro"/>
</dbReference>
<keyword evidence="8" id="KW-0325">Glycoprotein</keyword>
<evidence type="ECO:0000256" key="3">
    <source>
        <dbReference type="ARBA" id="ARBA00022692"/>
    </source>
</evidence>
<dbReference type="AlphaFoldDB" id="A0A1G9NFG3"/>
<feature type="transmembrane region" description="Helical" evidence="10">
    <location>
        <begin position="142"/>
        <end position="163"/>
    </location>
</feature>
<feature type="chain" id="PRO_5011724617" evidence="11">
    <location>
        <begin position="20"/>
        <end position="361"/>
    </location>
</feature>
<keyword evidence="9" id="KW-0407">Ion channel</keyword>
<evidence type="ECO:0000259" key="13">
    <source>
        <dbReference type="SMART" id="SM00079"/>
    </source>
</evidence>
<dbReference type="SMART" id="SM00079">
    <property type="entry name" value="PBPe"/>
    <property type="match status" value="1"/>
</dbReference>
<evidence type="ECO:0000256" key="1">
    <source>
        <dbReference type="ARBA" id="ARBA00004141"/>
    </source>
</evidence>
<keyword evidence="15" id="KW-1185">Reference proteome</keyword>
<evidence type="ECO:0000259" key="12">
    <source>
        <dbReference type="SMART" id="SM00062"/>
    </source>
</evidence>
<keyword evidence="4 10" id="KW-1133">Transmembrane helix</keyword>
<dbReference type="STRING" id="1075417.SAMN05421823_108280"/>
<dbReference type="PRINTS" id="PR00169">
    <property type="entry name" value="KCHANNEL"/>
</dbReference>
<dbReference type="Gene3D" id="1.10.287.70">
    <property type="match status" value="1"/>
</dbReference>
<keyword evidence="3 10" id="KW-0812">Transmembrane</keyword>